<keyword evidence="3" id="KW-1185">Reference proteome</keyword>
<evidence type="ECO:0000313" key="3">
    <source>
        <dbReference type="Proteomes" id="UP000478052"/>
    </source>
</evidence>
<proteinExistence type="predicted"/>
<sequence>MSVSLANCIGNKIVAMFPLEVKDTSFMKYESNKNPKGKLYAKFYNTMRTLKSSGLISSTSRKKIPERLQNRKHDTHFDPERDINYIFDQIRHDTNCPFPDLERNWKATTKYRINEIQKAMNTNE</sequence>
<accession>A0A6G0YML4</accession>
<reference evidence="2 3" key="1">
    <citation type="submission" date="2019-08" db="EMBL/GenBank/DDBJ databases">
        <title>Whole genome of Aphis craccivora.</title>
        <authorList>
            <person name="Voronova N.V."/>
            <person name="Shulinski R.S."/>
            <person name="Bandarenka Y.V."/>
            <person name="Zhorov D.G."/>
            <person name="Warner D."/>
        </authorList>
    </citation>
    <scope>NUCLEOTIDE SEQUENCE [LARGE SCALE GENOMIC DNA]</scope>
    <source>
        <strain evidence="2">180601</strain>
        <tissue evidence="2">Whole Body</tissue>
    </source>
</reference>
<organism evidence="2 3">
    <name type="scientific">Aphis craccivora</name>
    <name type="common">Cowpea aphid</name>
    <dbReference type="NCBI Taxonomy" id="307492"/>
    <lineage>
        <taxon>Eukaryota</taxon>
        <taxon>Metazoa</taxon>
        <taxon>Ecdysozoa</taxon>
        <taxon>Arthropoda</taxon>
        <taxon>Hexapoda</taxon>
        <taxon>Insecta</taxon>
        <taxon>Pterygota</taxon>
        <taxon>Neoptera</taxon>
        <taxon>Paraneoptera</taxon>
        <taxon>Hemiptera</taxon>
        <taxon>Sternorrhyncha</taxon>
        <taxon>Aphidomorpha</taxon>
        <taxon>Aphidoidea</taxon>
        <taxon>Aphididae</taxon>
        <taxon>Aphidini</taxon>
        <taxon>Aphis</taxon>
        <taxon>Aphis</taxon>
    </lineage>
</organism>
<dbReference type="OrthoDB" id="6576951at2759"/>
<dbReference type="AlphaFoldDB" id="A0A6G0YML4"/>
<dbReference type="Proteomes" id="UP000478052">
    <property type="component" value="Unassembled WGS sequence"/>
</dbReference>
<name>A0A6G0YML4_APHCR</name>
<feature type="region of interest" description="Disordered" evidence="1">
    <location>
        <begin position="55"/>
        <end position="75"/>
    </location>
</feature>
<feature type="compositionally biased region" description="Basic and acidic residues" evidence="1">
    <location>
        <begin position="63"/>
        <end position="75"/>
    </location>
</feature>
<protein>
    <submittedName>
        <fullName evidence="2">Uncharacterized protein</fullName>
    </submittedName>
</protein>
<dbReference type="EMBL" id="VUJU01003257">
    <property type="protein sequence ID" value="KAF0758594.1"/>
    <property type="molecule type" value="Genomic_DNA"/>
</dbReference>
<evidence type="ECO:0000313" key="2">
    <source>
        <dbReference type="EMBL" id="KAF0758594.1"/>
    </source>
</evidence>
<gene>
    <name evidence="2" type="ORF">FWK35_00007507</name>
</gene>
<evidence type="ECO:0000256" key="1">
    <source>
        <dbReference type="SAM" id="MobiDB-lite"/>
    </source>
</evidence>
<comment type="caution">
    <text evidence="2">The sequence shown here is derived from an EMBL/GenBank/DDBJ whole genome shotgun (WGS) entry which is preliminary data.</text>
</comment>